<sequence>MFPRIFALFNRDSRLFRIIVNLLFWGAFGAVAIAYYTYDTPSAWNKPVPAKVMGGYVDLKLITFQVFGGLLLLAFLALLIVKTRGTTEVSRAIHLTRRIADEVASVIVNLASLCLVTGWIVGDASNMLASVPLYLVGAWLMDHPHHAKPAPIT</sequence>
<keyword evidence="3" id="KW-1185">Reference proteome</keyword>
<feature type="transmembrane region" description="Helical" evidence="1">
    <location>
        <begin position="61"/>
        <end position="81"/>
    </location>
</feature>
<keyword evidence="1" id="KW-0472">Membrane</keyword>
<keyword evidence="1" id="KW-0812">Transmembrane</keyword>
<organism evidence="2 3">
    <name type="scientific">Pandoraea aquatica</name>
    <dbReference type="NCBI Taxonomy" id="2508290"/>
    <lineage>
        <taxon>Bacteria</taxon>
        <taxon>Pseudomonadati</taxon>
        <taxon>Pseudomonadota</taxon>
        <taxon>Betaproteobacteria</taxon>
        <taxon>Burkholderiales</taxon>
        <taxon>Burkholderiaceae</taxon>
        <taxon>Pandoraea</taxon>
    </lineage>
</organism>
<dbReference type="EMBL" id="CABPSN010000001">
    <property type="protein sequence ID" value="VVD74670.1"/>
    <property type="molecule type" value="Genomic_DNA"/>
</dbReference>
<protein>
    <submittedName>
        <fullName evidence="2">Uncharacterized protein</fullName>
    </submittedName>
</protein>
<dbReference type="Proteomes" id="UP000366819">
    <property type="component" value="Unassembled WGS sequence"/>
</dbReference>
<reference evidence="2 3" key="1">
    <citation type="submission" date="2019-08" db="EMBL/GenBank/DDBJ databases">
        <authorList>
            <person name="Peeters C."/>
        </authorList>
    </citation>
    <scope>NUCLEOTIDE SEQUENCE [LARGE SCALE GENOMIC DNA]</scope>
    <source>
        <strain evidence="2 3">LMG 31011</strain>
    </source>
</reference>
<evidence type="ECO:0000313" key="3">
    <source>
        <dbReference type="Proteomes" id="UP000366819"/>
    </source>
</evidence>
<proteinExistence type="predicted"/>
<dbReference type="RefSeq" id="WP_150574557.1">
    <property type="nucleotide sequence ID" value="NZ_CABPSN010000001.1"/>
</dbReference>
<name>A0A5E4SG88_9BURK</name>
<keyword evidence="1" id="KW-1133">Transmembrane helix</keyword>
<evidence type="ECO:0000256" key="1">
    <source>
        <dbReference type="SAM" id="Phobius"/>
    </source>
</evidence>
<accession>A0A5E4SG88</accession>
<gene>
    <name evidence="2" type="ORF">PAQ31011_00803</name>
</gene>
<dbReference type="AlphaFoldDB" id="A0A5E4SG88"/>
<evidence type="ECO:0000313" key="2">
    <source>
        <dbReference type="EMBL" id="VVD74670.1"/>
    </source>
</evidence>
<feature type="transmembrane region" description="Helical" evidence="1">
    <location>
        <begin position="102"/>
        <end position="122"/>
    </location>
</feature>
<feature type="transmembrane region" description="Helical" evidence="1">
    <location>
        <begin position="15"/>
        <end position="38"/>
    </location>
</feature>